<evidence type="ECO:0008006" key="3">
    <source>
        <dbReference type="Google" id="ProtNLM"/>
    </source>
</evidence>
<dbReference type="PANTHER" id="PTHR38440">
    <property type="entry name" value="UPF0398 PROTEIN YPSA"/>
    <property type="match status" value="1"/>
</dbReference>
<dbReference type="EMBL" id="JBHRWK010000009">
    <property type="protein sequence ID" value="MFC3448674.1"/>
    <property type="molecule type" value="Genomic_DNA"/>
</dbReference>
<proteinExistence type="predicted"/>
<dbReference type="RefSeq" id="WP_378237349.1">
    <property type="nucleotide sequence ID" value="NZ_JBHRWK010000009.1"/>
</dbReference>
<keyword evidence="2" id="KW-1185">Reference proteome</keyword>
<comment type="caution">
    <text evidence="1">The sequence shown here is derived from an EMBL/GenBank/DDBJ whole genome shotgun (WGS) entry which is preliminary data.</text>
</comment>
<dbReference type="InterPro" id="IPR010697">
    <property type="entry name" value="YspA"/>
</dbReference>
<name>A0ABV7NPD3_9PSEU</name>
<protein>
    <recommendedName>
        <fullName evidence="3">DUF1273 domain-containing protein</fullName>
    </recommendedName>
</protein>
<dbReference type="PANTHER" id="PTHR38440:SF1">
    <property type="entry name" value="UPF0398 PROTEIN SPR0331"/>
    <property type="match status" value="1"/>
</dbReference>
<evidence type="ECO:0000313" key="2">
    <source>
        <dbReference type="Proteomes" id="UP001595645"/>
    </source>
</evidence>
<gene>
    <name evidence="1" type="ORF">ACFOSH_04440</name>
</gene>
<evidence type="ECO:0000313" key="1">
    <source>
        <dbReference type="EMBL" id="MFC3448674.1"/>
    </source>
</evidence>
<dbReference type="Proteomes" id="UP001595645">
    <property type="component" value="Unassembled WGS sequence"/>
</dbReference>
<sequence>MRRIGITGHSNLSETTAPLIADALHRVLAVLPDGPLVGVTCLARGADQLFARAVLDLGGSLEVVLPAHDYRDRKVKPDNAADFDELLGRAAVVDTLPFPESGREAYMAAGERVLAKVEAMIAVWDGGPSGGHGGTADVVEAARERGLPVTLVWPVGATRE</sequence>
<reference evidence="2" key="1">
    <citation type="journal article" date="2019" name="Int. J. Syst. Evol. Microbiol.">
        <title>The Global Catalogue of Microorganisms (GCM) 10K type strain sequencing project: providing services to taxonomists for standard genome sequencing and annotation.</title>
        <authorList>
            <consortium name="The Broad Institute Genomics Platform"/>
            <consortium name="The Broad Institute Genome Sequencing Center for Infectious Disease"/>
            <person name="Wu L."/>
            <person name="Ma J."/>
        </authorList>
    </citation>
    <scope>NUCLEOTIDE SEQUENCE [LARGE SCALE GENOMIC DNA]</scope>
    <source>
        <strain evidence="2">CGMCC 4.7676</strain>
    </source>
</reference>
<dbReference type="SUPFAM" id="SSF102405">
    <property type="entry name" value="MCP/YpsA-like"/>
    <property type="match status" value="1"/>
</dbReference>
<accession>A0ABV7NPD3</accession>
<dbReference type="Gene3D" id="3.40.50.450">
    <property type="match status" value="1"/>
</dbReference>
<organism evidence="1 2">
    <name type="scientific">Amycolatopsis speibonae</name>
    <dbReference type="NCBI Taxonomy" id="1450224"/>
    <lineage>
        <taxon>Bacteria</taxon>
        <taxon>Bacillati</taxon>
        <taxon>Actinomycetota</taxon>
        <taxon>Actinomycetes</taxon>
        <taxon>Pseudonocardiales</taxon>
        <taxon>Pseudonocardiaceae</taxon>
        <taxon>Amycolatopsis</taxon>
    </lineage>
</organism>